<dbReference type="GO" id="GO:0005829">
    <property type="term" value="C:cytosol"/>
    <property type="evidence" value="ECO:0007669"/>
    <property type="project" value="TreeGrafter"/>
</dbReference>
<evidence type="ECO:0000313" key="5">
    <source>
        <dbReference type="EMBL" id="CAJ54150.1"/>
    </source>
</evidence>
<dbReference type="EMBL" id="AM180252">
    <property type="protein sequence ID" value="CAJ54150.1"/>
    <property type="molecule type" value="Genomic_DNA"/>
</dbReference>
<gene>
    <name evidence="5" type="primary">pfk</name>
    <name evidence="5" type="ordered locus">LI0094</name>
</gene>
<dbReference type="PIRSF" id="PIRSF000709">
    <property type="entry name" value="6PFK_2-Ptase"/>
    <property type="match status" value="1"/>
</dbReference>
<dbReference type="GO" id="GO:0006000">
    <property type="term" value="P:fructose metabolic process"/>
    <property type="evidence" value="ECO:0007669"/>
    <property type="project" value="InterPro"/>
</dbReference>
<dbReference type="KEGG" id="lip:LI0094"/>
<dbReference type="OrthoDB" id="4697614at2"/>
<dbReference type="SUPFAM" id="SSF53254">
    <property type="entry name" value="Phosphoglycerate mutase-like"/>
    <property type="match status" value="1"/>
</dbReference>
<sequence length="408" mass="46812">MTPMGNCTSKLYVIMVGLPARGKSTLAKRICSGLEQQGIQTAIFNNGELRRTLFGGESACPEFFNPQNKRTKRFRDQILYQSMAGARGWLEQGGDVAIIDATNGTFVQRMNIMMTLQDRPLLFVECVNEDPLLLSASIQRKTKLPEFTELSEDEALESFKKRLAYYESEYTPLSNEPCWMRVDAVDNRILAESPCNDLPYYAAIRDIVVSRWVHDLFLVRHGETEYNLEGRIGGDPPLTEKGQEQAKQLADHFMSIDIPYIFTSTKIRSIQTAELLLASHNKTVCMELTEFDEIDAGICEGMRYLDIRKHMPHEYEARSTNKYSYIYPQGESYAMLKERVAQGLRRALFLAGEGTLMIIGHQAINRTLLSLFLFHRPEDVPYTYIPQNQYYHITVTQQKKLFEMIQYA</sequence>
<evidence type="ECO:0000259" key="4">
    <source>
        <dbReference type="Pfam" id="PF01591"/>
    </source>
</evidence>
<dbReference type="eggNOG" id="COG4088">
    <property type="taxonomic scope" value="Bacteria"/>
</dbReference>
<dbReference type="Gene3D" id="3.40.50.300">
    <property type="entry name" value="P-loop containing nucleotide triphosphate hydrolases"/>
    <property type="match status" value="1"/>
</dbReference>
<dbReference type="SMART" id="SM00855">
    <property type="entry name" value="PGAM"/>
    <property type="match status" value="1"/>
</dbReference>
<dbReference type="InterPro" id="IPR013079">
    <property type="entry name" value="6Phosfructo_kin"/>
</dbReference>
<dbReference type="CDD" id="cd07067">
    <property type="entry name" value="HP_PGM_like"/>
    <property type="match status" value="1"/>
</dbReference>
<name>Q1MS75_LAWIP</name>
<keyword evidence="2" id="KW-0067">ATP-binding</keyword>
<feature type="binding site" evidence="3">
    <location>
        <position position="268"/>
    </location>
    <ligand>
        <name>substrate</name>
    </ligand>
</feature>
<dbReference type="GO" id="GO:0005524">
    <property type="term" value="F:ATP binding"/>
    <property type="evidence" value="ECO:0007669"/>
    <property type="project" value="UniProtKB-KW"/>
</dbReference>
<dbReference type="PRINTS" id="PR00991">
    <property type="entry name" value="6PFRUCTKNASE"/>
</dbReference>
<organism evidence="5 6">
    <name type="scientific">Lawsonia intracellularis (strain PHE/MN1-00)</name>
    <dbReference type="NCBI Taxonomy" id="363253"/>
    <lineage>
        <taxon>Bacteria</taxon>
        <taxon>Pseudomonadati</taxon>
        <taxon>Thermodesulfobacteriota</taxon>
        <taxon>Desulfovibrionia</taxon>
        <taxon>Desulfovibrionales</taxon>
        <taxon>Desulfovibrionaceae</taxon>
        <taxon>Lawsonia</taxon>
    </lineage>
</organism>
<dbReference type="GO" id="GO:0004331">
    <property type="term" value="F:fructose-2,6-bisphosphate 2-phosphatase activity"/>
    <property type="evidence" value="ECO:0007669"/>
    <property type="project" value="TreeGrafter"/>
</dbReference>
<dbReference type="HOGENOM" id="CLU_006383_0_1_7"/>
<dbReference type="GO" id="GO:0006003">
    <property type="term" value="P:fructose 2,6-bisphosphate metabolic process"/>
    <property type="evidence" value="ECO:0007669"/>
    <property type="project" value="InterPro"/>
</dbReference>
<dbReference type="InterPro" id="IPR029033">
    <property type="entry name" value="His_PPase_superfam"/>
</dbReference>
<dbReference type="InterPro" id="IPR001345">
    <property type="entry name" value="PG/BPGM_mutase_AS"/>
</dbReference>
<evidence type="ECO:0000256" key="1">
    <source>
        <dbReference type="ARBA" id="ARBA00022741"/>
    </source>
</evidence>
<dbReference type="STRING" id="363253.LI0094"/>
<dbReference type="PANTHER" id="PTHR10606">
    <property type="entry name" value="6-PHOSPHOFRUCTO-2-KINASE/FRUCTOSE-2,6-BISPHOSPHATASE"/>
    <property type="match status" value="1"/>
</dbReference>
<dbReference type="Pfam" id="PF01591">
    <property type="entry name" value="6PF2K"/>
    <property type="match status" value="1"/>
</dbReference>
<accession>Q1MS75</accession>
<dbReference type="PANTHER" id="PTHR10606:SF44">
    <property type="entry name" value="6-PHOSPHOFRUCTO 2-KINASE_FRUCTOSE 2,6-BISPHOSPHATASE LONG FORM"/>
    <property type="match status" value="1"/>
</dbReference>
<dbReference type="Pfam" id="PF00300">
    <property type="entry name" value="His_Phos_1"/>
    <property type="match status" value="1"/>
</dbReference>
<dbReference type="eggNOG" id="COG0406">
    <property type="taxonomic scope" value="Bacteria"/>
</dbReference>
<reference evidence="5 6" key="1">
    <citation type="submission" date="2005-11" db="EMBL/GenBank/DDBJ databases">
        <title>The complete genome sequence of Lawsonia intracellularis: the causative agent of proliferative enteropathy.</title>
        <authorList>
            <person name="Kaur K."/>
            <person name="Zhang Q."/>
            <person name="Beckler D."/>
            <person name="Munir S."/>
            <person name="Li L."/>
            <person name="Kinsley K."/>
            <person name="Herron L."/>
            <person name="Peterson A."/>
            <person name="May B."/>
            <person name="Singh S."/>
            <person name="Gebhart C."/>
            <person name="Kapur V."/>
        </authorList>
    </citation>
    <scope>NUCLEOTIDE SEQUENCE [LARGE SCALE GENOMIC DNA]</scope>
    <source>
        <strain evidence="5 6">PHE/MN1-00</strain>
    </source>
</reference>
<dbReference type="InterPro" id="IPR013078">
    <property type="entry name" value="His_Pase_superF_clade-1"/>
</dbReference>
<proteinExistence type="predicted"/>
<keyword evidence="1" id="KW-0547">Nucleotide-binding</keyword>
<keyword evidence="6" id="KW-1185">Reference proteome</keyword>
<dbReference type="PROSITE" id="PS00175">
    <property type="entry name" value="PG_MUTASE"/>
    <property type="match status" value="1"/>
</dbReference>
<dbReference type="Proteomes" id="UP000002430">
    <property type="component" value="Chromosome"/>
</dbReference>
<dbReference type="SUPFAM" id="SSF52540">
    <property type="entry name" value="P-loop containing nucleoside triphosphate hydrolases"/>
    <property type="match status" value="1"/>
</dbReference>
<dbReference type="GO" id="GO:0003873">
    <property type="term" value="F:6-phosphofructo-2-kinase activity"/>
    <property type="evidence" value="ECO:0007669"/>
    <property type="project" value="InterPro"/>
</dbReference>
<evidence type="ECO:0000313" key="6">
    <source>
        <dbReference type="Proteomes" id="UP000002430"/>
    </source>
</evidence>
<evidence type="ECO:0000256" key="2">
    <source>
        <dbReference type="ARBA" id="ARBA00022840"/>
    </source>
</evidence>
<dbReference type="InterPro" id="IPR003094">
    <property type="entry name" value="6Pfruct_kin"/>
</dbReference>
<dbReference type="InterPro" id="IPR027417">
    <property type="entry name" value="P-loop_NTPase"/>
</dbReference>
<evidence type="ECO:0000256" key="3">
    <source>
        <dbReference type="PIRSR" id="PIRSR613078-2"/>
    </source>
</evidence>
<dbReference type="AlphaFoldDB" id="Q1MS75"/>
<protein>
    <submittedName>
        <fullName evidence="5">Fructose-2,6-bisphosphatase</fullName>
    </submittedName>
</protein>
<feature type="domain" description="6-phosphofructo-2-kinase" evidence="4">
    <location>
        <begin position="8"/>
        <end position="176"/>
    </location>
</feature>
<feature type="binding site" evidence="3">
    <location>
        <begin position="220"/>
        <end position="227"/>
    </location>
    <ligand>
        <name>substrate</name>
    </ligand>
</feature>
<dbReference type="Gene3D" id="3.40.50.1240">
    <property type="entry name" value="Phosphoglycerate mutase-like"/>
    <property type="match status" value="1"/>
</dbReference>